<accession>A0ABX1GFI4</accession>
<keyword evidence="1" id="KW-0812">Transmembrane</keyword>
<comment type="caution">
    <text evidence="2">The sequence shown here is derived from an EMBL/GenBank/DDBJ whole genome shotgun (WGS) entry which is preliminary data.</text>
</comment>
<keyword evidence="1" id="KW-0472">Membrane</keyword>
<protein>
    <submittedName>
        <fullName evidence="2">Uncharacterized protein</fullName>
    </submittedName>
</protein>
<sequence>MKKILSILIFILLVLSVSLERRAAFCGTSFIQAGQPADFAFDWFNGSFRVNDSEGWGLVYPGGRIELDDSPDVEVVRIKKYSSNEEELILLVEDANLKDYYFSLKAAEGGRGIKFKKLKKKDAEGMAVNWKKVDPSACMWGKGNVFQILFFILILVLSWKLFFKSK</sequence>
<feature type="transmembrane region" description="Helical" evidence="1">
    <location>
        <begin position="145"/>
        <end position="163"/>
    </location>
</feature>
<keyword evidence="1" id="KW-1133">Transmembrane helix</keyword>
<dbReference type="Proteomes" id="UP000765845">
    <property type="component" value="Unassembled WGS sequence"/>
</dbReference>
<dbReference type="RefSeq" id="WP_168450487.1">
    <property type="nucleotide sequence ID" value="NZ_JAAWWK010000003.1"/>
</dbReference>
<organism evidence="2 3">
    <name type="scientific">Spongiibacter thalassae</name>
    <dbReference type="NCBI Taxonomy" id="2721624"/>
    <lineage>
        <taxon>Bacteria</taxon>
        <taxon>Pseudomonadati</taxon>
        <taxon>Pseudomonadota</taxon>
        <taxon>Gammaproteobacteria</taxon>
        <taxon>Cellvibrionales</taxon>
        <taxon>Spongiibacteraceae</taxon>
        <taxon>Spongiibacter</taxon>
    </lineage>
</organism>
<name>A0ABX1GFI4_9GAMM</name>
<evidence type="ECO:0000256" key="1">
    <source>
        <dbReference type="SAM" id="Phobius"/>
    </source>
</evidence>
<proteinExistence type="predicted"/>
<keyword evidence="3" id="KW-1185">Reference proteome</keyword>
<evidence type="ECO:0000313" key="2">
    <source>
        <dbReference type="EMBL" id="NKI17969.1"/>
    </source>
</evidence>
<dbReference type="EMBL" id="JAAWWK010000003">
    <property type="protein sequence ID" value="NKI17969.1"/>
    <property type="molecule type" value="Genomic_DNA"/>
</dbReference>
<evidence type="ECO:0000313" key="3">
    <source>
        <dbReference type="Proteomes" id="UP000765845"/>
    </source>
</evidence>
<reference evidence="2 3" key="1">
    <citation type="submission" date="2020-04" db="EMBL/GenBank/DDBJ databases">
        <authorList>
            <person name="Yoon J."/>
        </authorList>
    </citation>
    <scope>NUCLEOTIDE SEQUENCE [LARGE SCALE GENOMIC DNA]</scope>
    <source>
        <strain evidence="2 3">KMU-166</strain>
    </source>
</reference>
<gene>
    <name evidence="2" type="ORF">HCU74_11180</name>
</gene>